<keyword evidence="9" id="KW-0156">Chromatin regulator</keyword>
<dbReference type="InterPro" id="IPR045134">
    <property type="entry name" value="UHRF1/2-like"/>
</dbReference>
<dbReference type="Pfam" id="PF02182">
    <property type="entry name" value="SAD_SRA"/>
    <property type="match status" value="1"/>
</dbReference>
<evidence type="ECO:0000256" key="13">
    <source>
        <dbReference type="PROSITE-ProRule" id="PRU00358"/>
    </source>
</evidence>
<dbReference type="SMART" id="SM00466">
    <property type="entry name" value="SRA"/>
    <property type="match status" value="1"/>
</dbReference>
<dbReference type="SUPFAM" id="SSF57850">
    <property type="entry name" value="RING/U-box"/>
    <property type="match status" value="2"/>
</dbReference>
<sequence>MAQPNKQLPCDSDGFCMLCKSKPLETETLHCRTCVTPWHVPCLPLVPTTLLDWECPDCSQLVDAPAPSIAGELVSAIRAIENDPSLTDEDKAKKRQELVGGSSSNPTSDHSNSNKTKTNGVLDILNGSLNCSFCMQLPERPVTTPCGHNFCLKCFEKWIQQGKRTCAICRTSIPPKMASNPRINAQLAIAIRMAKLAKSENVGGSSAHKVYHFVGNDERPDTAYTTERAKKSGKANAASGKIFVTIPKDHFGPISAENDPIRNQGVLVGETWEDRMECRQWGAHFPHVAGIAGQSTHGAQSVALSGGYVDDEDHGEWFLYTGSGGRDLSGNKRTNKDQSFDQQFENMNEALRVSCRKGYPVRVVRSHKEKRSAYAPPEGVRYDGVYRIEKCWRKVGKQGHKVCRYLFVRCDNEPAPWTSDLSGDRPRPLPKIKEFKEAVDITERKGDPSWDFDEEKGCWLWKKPPPLSKKPVNIVDPIDGTKITVVRPSAKKVSFKIKDRLLKEFGCNICRKVLASPLTTPCAHNFCKACLEGAFSGQSYIRQRASQSGRTLRAQKNVMKCPTCSTDIADYLQNPQVNREMMGVIESLQQQAEQQRMEESSEESSAKVEENSEESSAKNDEIPKLDEDTDVSKPSDSSEKILEEINDNDLKRPQKRRKGPDGKAVTVEEHIDEAETEAKAVTCK</sequence>
<evidence type="ECO:0000256" key="8">
    <source>
        <dbReference type="ARBA" id="ARBA00022833"/>
    </source>
</evidence>
<dbReference type="InterPro" id="IPR017907">
    <property type="entry name" value="Znf_RING_CS"/>
</dbReference>
<dbReference type="InterPro" id="IPR015947">
    <property type="entry name" value="PUA-like_sf"/>
</dbReference>
<dbReference type="SMART" id="SM00184">
    <property type="entry name" value="RING"/>
    <property type="match status" value="2"/>
</dbReference>
<evidence type="ECO:0000256" key="7">
    <source>
        <dbReference type="ARBA" id="ARBA00022786"/>
    </source>
</evidence>
<dbReference type="RefSeq" id="XP_004491625.1">
    <property type="nucleotide sequence ID" value="XM_004491568.3"/>
</dbReference>
<dbReference type="InterPro" id="IPR018957">
    <property type="entry name" value="Znf_C3HC4_RING-type"/>
</dbReference>
<dbReference type="PROSITE" id="PS51015">
    <property type="entry name" value="YDG"/>
    <property type="match status" value="1"/>
</dbReference>
<dbReference type="InterPro" id="IPR001841">
    <property type="entry name" value="Znf_RING"/>
</dbReference>
<feature type="compositionally biased region" description="Basic and acidic residues" evidence="14">
    <location>
        <begin position="88"/>
        <end position="97"/>
    </location>
</feature>
<dbReference type="PROSITE" id="PS00518">
    <property type="entry name" value="ZF_RING_1"/>
    <property type="match status" value="1"/>
</dbReference>
<dbReference type="GO" id="GO:0061630">
    <property type="term" value="F:ubiquitin protein ligase activity"/>
    <property type="evidence" value="ECO:0007669"/>
    <property type="project" value="UniProtKB-EC"/>
</dbReference>
<dbReference type="GO" id="GO:0005634">
    <property type="term" value="C:nucleus"/>
    <property type="evidence" value="ECO:0007669"/>
    <property type="project" value="UniProtKB-SubCell"/>
</dbReference>
<dbReference type="PROSITE" id="PS50089">
    <property type="entry name" value="ZF_RING_2"/>
    <property type="match status" value="2"/>
</dbReference>
<protein>
    <recommendedName>
        <fullName evidence="3">RING-type E3 ubiquitin transferase</fullName>
        <ecNumber evidence="3">2.3.2.27</ecNumber>
    </recommendedName>
</protein>
<dbReference type="PROSITE" id="PS01359">
    <property type="entry name" value="ZF_PHD_1"/>
    <property type="match status" value="1"/>
</dbReference>
<evidence type="ECO:0000256" key="11">
    <source>
        <dbReference type="ARBA" id="ARBA00023242"/>
    </source>
</evidence>
<feature type="domain" description="RING-type" evidence="15">
    <location>
        <begin position="131"/>
        <end position="170"/>
    </location>
</feature>
<evidence type="ECO:0000256" key="2">
    <source>
        <dbReference type="ARBA" id="ARBA00004906"/>
    </source>
</evidence>
<feature type="compositionally biased region" description="Basic and acidic residues" evidence="14">
    <location>
        <begin position="595"/>
        <end position="652"/>
    </location>
</feature>
<evidence type="ECO:0000313" key="18">
    <source>
        <dbReference type="RefSeq" id="XP_004491625.1"/>
    </source>
</evidence>
<dbReference type="PANTHER" id="PTHR14140">
    <property type="entry name" value="E3 UBIQUITIN-PROTEIN LIGASE UHRF-RELATED"/>
    <property type="match status" value="1"/>
</dbReference>
<evidence type="ECO:0000259" key="16">
    <source>
        <dbReference type="PROSITE" id="PS51015"/>
    </source>
</evidence>
<keyword evidence="7" id="KW-0833">Ubl conjugation pathway</keyword>
<reference evidence="17" key="1">
    <citation type="journal article" date="2013" name="Nat. Biotechnol.">
        <title>Draft genome sequence of chickpea (Cicer arietinum) provides a resource for trait improvement.</title>
        <authorList>
            <person name="Varshney R.K."/>
            <person name="Song C."/>
            <person name="Saxena R.K."/>
            <person name="Azam S."/>
            <person name="Yu S."/>
            <person name="Sharpe A.G."/>
            <person name="Cannon S."/>
            <person name="Baek J."/>
            <person name="Rosen B.D."/>
            <person name="Tar'an B."/>
            <person name="Millan T."/>
            <person name="Zhang X."/>
            <person name="Ramsay L.D."/>
            <person name="Iwata A."/>
            <person name="Wang Y."/>
            <person name="Nelson W."/>
            <person name="Farmer A.D."/>
            <person name="Gaur P.M."/>
            <person name="Soderlund C."/>
            <person name="Penmetsa R.V."/>
            <person name="Xu C."/>
            <person name="Bharti A.K."/>
            <person name="He W."/>
            <person name="Winter P."/>
            <person name="Zhao S."/>
            <person name="Hane J.K."/>
            <person name="Carrasquilla-Garcia N."/>
            <person name="Condie J.A."/>
            <person name="Upadhyaya H.D."/>
            <person name="Luo M.C."/>
            <person name="Thudi M."/>
            <person name="Gowda C.L."/>
            <person name="Singh N.P."/>
            <person name="Lichtenzveig J."/>
            <person name="Gali K.K."/>
            <person name="Rubio J."/>
            <person name="Nadarajan N."/>
            <person name="Dolezel J."/>
            <person name="Bansal K.C."/>
            <person name="Xu X."/>
            <person name="Edwards D."/>
            <person name="Zhang G."/>
            <person name="Kahl G."/>
            <person name="Gil J."/>
            <person name="Singh K.B."/>
            <person name="Datta S.K."/>
            <person name="Jackson S.A."/>
            <person name="Wang J."/>
            <person name="Cook D.R."/>
        </authorList>
    </citation>
    <scope>NUCLEOTIDE SEQUENCE [LARGE SCALE GENOMIC DNA]</scope>
    <source>
        <strain evidence="17">cv. CDC Frontier</strain>
    </source>
</reference>
<dbReference type="Proteomes" id="UP000087171">
    <property type="component" value="Chromosome Ca2"/>
</dbReference>
<feature type="domain" description="YDG" evidence="16">
    <location>
        <begin position="261"/>
        <end position="409"/>
    </location>
</feature>
<dbReference type="PANTHER" id="PTHR14140:SF27">
    <property type="entry name" value="OS04G0289800 PROTEIN"/>
    <property type="match status" value="1"/>
</dbReference>
<evidence type="ECO:0000256" key="14">
    <source>
        <dbReference type="SAM" id="MobiDB-lite"/>
    </source>
</evidence>
<gene>
    <name evidence="18" type="primary">LOC101492397</name>
</gene>
<dbReference type="EC" id="2.3.2.27" evidence="3"/>
<dbReference type="InterPro" id="IPR047498">
    <property type="entry name" value="RING-HC_ORTHRUS_rpt1"/>
</dbReference>
<dbReference type="FunFam" id="3.30.40.10:FF:000665">
    <property type="entry name" value="Predicted protein"/>
    <property type="match status" value="1"/>
</dbReference>
<evidence type="ECO:0000256" key="5">
    <source>
        <dbReference type="ARBA" id="ARBA00022723"/>
    </source>
</evidence>
<dbReference type="InterPro" id="IPR019786">
    <property type="entry name" value="Zinc_finger_PHD-type_CS"/>
</dbReference>
<keyword evidence="17" id="KW-1185">Reference proteome</keyword>
<feature type="domain" description="RING-type" evidence="15">
    <location>
        <begin position="507"/>
        <end position="565"/>
    </location>
</feature>
<evidence type="ECO:0000256" key="1">
    <source>
        <dbReference type="ARBA" id="ARBA00000900"/>
    </source>
</evidence>
<evidence type="ECO:0000256" key="9">
    <source>
        <dbReference type="ARBA" id="ARBA00022853"/>
    </source>
</evidence>
<keyword evidence="10" id="KW-0238">DNA-binding</keyword>
<dbReference type="KEGG" id="cam:101492397"/>
<dbReference type="AlphaFoldDB" id="A0A1S2XMJ8"/>
<keyword evidence="8" id="KW-0862">Zinc</keyword>
<keyword evidence="11 13" id="KW-0539">Nucleus</keyword>
<evidence type="ECO:0000256" key="4">
    <source>
        <dbReference type="ARBA" id="ARBA00022679"/>
    </source>
</evidence>
<evidence type="ECO:0000256" key="12">
    <source>
        <dbReference type="PROSITE-ProRule" id="PRU00175"/>
    </source>
</evidence>
<keyword evidence="5" id="KW-0479">Metal-binding</keyword>
<dbReference type="OrthoDB" id="2270193at2759"/>
<dbReference type="GO" id="GO:0003677">
    <property type="term" value="F:DNA binding"/>
    <property type="evidence" value="ECO:0007669"/>
    <property type="project" value="UniProtKB-KW"/>
</dbReference>
<dbReference type="SUPFAM" id="SSF88697">
    <property type="entry name" value="PUA domain-like"/>
    <property type="match status" value="1"/>
</dbReference>
<comment type="catalytic activity">
    <reaction evidence="1">
        <text>S-ubiquitinyl-[E2 ubiquitin-conjugating enzyme]-L-cysteine + [acceptor protein]-L-lysine = [E2 ubiquitin-conjugating enzyme]-L-cysteine + N(6)-ubiquitinyl-[acceptor protein]-L-lysine.</text>
        <dbReference type="EC" id="2.3.2.27"/>
    </reaction>
</comment>
<organism evidence="17 18">
    <name type="scientific">Cicer arietinum</name>
    <name type="common">Chickpea</name>
    <name type="synonym">Garbanzo</name>
    <dbReference type="NCBI Taxonomy" id="3827"/>
    <lineage>
        <taxon>Eukaryota</taxon>
        <taxon>Viridiplantae</taxon>
        <taxon>Streptophyta</taxon>
        <taxon>Embryophyta</taxon>
        <taxon>Tracheophyta</taxon>
        <taxon>Spermatophyta</taxon>
        <taxon>Magnoliopsida</taxon>
        <taxon>eudicotyledons</taxon>
        <taxon>Gunneridae</taxon>
        <taxon>Pentapetalae</taxon>
        <taxon>rosids</taxon>
        <taxon>fabids</taxon>
        <taxon>Fabales</taxon>
        <taxon>Fabaceae</taxon>
        <taxon>Papilionoideae</taxon>
        <taxon>50 kb inversion clade</taxon>
        <taxon>NPAAA clade</taxon>
        <taxon>Hologalegina</taxon>
        <taxon>IRL clade</taxon>
        <taxon>Cicereae</taxon>
        <taxon>Cicer</taxon>
    </lineage>
</organism>
<keyword evidence="6 12" id="KW-0863">Zinc-finger</keyword>
<dbReference type="Pfam" id="PF00097">
    <property type="entry name" value="zf-C3HC4"/>
    <property type="match status" value="1"/>
</dbReference>
<dbReference type="GO" id="GO:0016567">
    <property type="term" value="P:protein ubiquitination"/>
    <property type="evidence" value="ECO:0007669"/>
    <property type="project" value="TreeGrafter"/>
</dbReference>
<reference evidence="18" key="2">
    <citation type="submission" date="2025-08" db="UniProtKB">
        <authorList>
            <consortium name="RefSeq"/>
        </authorList>
    </citation>
    <scope>IDENTIFICATION</scope>
    <source>
        <tissue evidence="18">Etiolated seedlings</tissue>
    </source>
</reference>
<accession>A0A1S2XMJ8</accession>
<name>A0A1S2XMJ8_CICAR</name>
<comment type="pathway">
    <text evidence="2">Protein modification; protein ubiquitination.</text>
</comment>
<evidence type="ECO:0000256" key="6">
    <source>
        <dbReference type="ARBA" id="ARBA00022771"/>
    </source>
</evidence>
<proteinExistence type="predicted"/>
<dbReference type="GO" id="GO:0044027">
    <property type="term" value="P:negative regulation of gene expression via chromosomal CpG island methylation"/>
    <property type="evidence" value="ECO:0007669"/>
    <property type="project" value="TreeGrafter"/>
</dbReference>
<feature type="region of interest" description="Disordered" evidence="14">
    <location>
        <begin position="84"/>
        <end position="117"/>
    </location>
</feature>
<dbReference type="Pfam" id="PF13445">
    <property type="entry name" value="zf-RING_UBOX"/>
    <property type="match status" value="1"/>
</dbReference>
<dbReference type="InterPro" id="IPR036987">
    <property type="entry name" value="SRA-YDG_sf"/>
</dbReference>
<dbReference type="FunFam" id="2.30.280.10:FF:000002">
    <property type="entry name" value="E3 ubiquitin-protein ligase ORTHRUS 2"/>
    <property type="match status" value="1"/>
</dbReference>
<feature type="region of interest" description="Disordered" evidence="14">
    <location>
        <begin position="589"/>
        <end position="684"/>
    </location>
</feature>
<feature type="compositionally biased region" description="Low complexity" evidence="14">
    <location>
        <begin position="102"/>
        <end position="114"/>
    </location>
</feature>
<evidence type="ECO:0000313" key="17">
    <source>
        <dbReference type="Proteomes" id="UP000087171"/>
    </source>
</evidence>
<dbReference type="Gene3D" id="2.30.280.10">
    <property type="entry name" value="SRA-YDG"/>
    <property type="match status" value="1"/>
</dbReference>
<evidence type="ECO:0000256" key="3">
    <source>
        <dbReference type="ARBA" id="ARBA00012483"/>
    </source>
</evidence>
<evidence type="ECO:0000259" key="15">
    <source>
        <dbReference type="PROSITE" id="PS50089"/>
    </source>
</evidence>
<dbReference type="InterPro" id="IPR027370">
    <property type="entry name" value="Znf-RING_euk"/>
</dbReference>
<dbReference type="CDD" id="cd23138">
    <property type="entry name" value="RING-HC_ORTHRUS_rpt1"/>
    <property type="match status" value="1"/>
</dbReference>
<dbReference type="GO" id="GO:0008270">
    <property type="term" value="F:zinc ion binding"/>
    <property type="evidence" value="ECO:0007669"/>
    <property type="project" value="UniProtKB-KW"/>
</dbReference>
<dbReference type="STRING" id="3827.A0A1S2XMJ8"/>
<dbReference type="PaxDb" id="3827-XP_004491625.1"/>
<dbReference type="InterPro" id="IPR011011">
    <property type="entry name" value="Znf_FYVE_PHD"/>
</dbReference>
<evidence type="ECO:0000256" key="10">
    <source>
        <dbReference type="ARBA" id="ARBA00023125"/>
    </source>
</evidence>
<dbReference type="GeneID" id="101492397"/>
<keyword evidence="4" id="KW-0808">Transferase</keyword>
<dbReference type="Gene3D" id="3.30.40.10">
    <property type="entry name" value="Zinc/RING finger domain, C3HC4 (zinc finger)"/>
    <property type="match status" value="3"/>
</dbReference>
<dbReference type="InterPro" id="IPR013083">
    <property type="entry name" value="Znf_RING/FYVE/PHD"/>
</dbReference>
<dbReference type="SUPFAM" id="SSF57903">
    <property type="entry name" value="FYVE/PHD zinc finger"/>
    <property type="match status" value="1"/>
</dbReference>
<dbReference type="eggNOG" id="ENOG502QSQ8">
    <property type="taxonomic scope" value="Eukaryota"/>
</dbReference>
<comment type="subcellular location">
    <subcellularLocation>
        <location evidence="13">Nucleus</location>
    </subcellularLocation>
</comment>
<dbReference type="InterPro" id="IPR003105">
    <property type="entry name" value="SRA_YDG"/>
</dbReference>